<evidence type="ECO:0000313" key="1">
    <source>
        <dbReference type="EMBL" id="ATX79879.1"/>
    </source>
</evidence>
<dbReference type="AlphaFoldDB" id="A0A2K8L0Y6"/>
<dbReference type="PANTHER" id="PTHR36529">
    <property type="entry name" value="SLL1095 PROTEIN"/>
    <property type="match status" value="1"/>
</dbReference>
<proteinExistence type="predicted"/>
<organism evidence="1 2">
    <name type="scientific">Mariprofundus aestuarium</name>
    <dbReference type="NCBI Taxonomy" id="1921086"/>
    <lineage>
        <taxon>Bacteria</taxon>
        <taxon>Pseudomonadati</taxon>
        <taxon>Pseudomonadota</taxon>
        <taxon>Candidatius Mariprofundia</taxon>
        <taxon>Mariprofundales</taxon>
        <taxon>Mariprofundaceae</taxon>
        <taxon>Mariprofundus</taxon>
    </lineage>
</organism>
<dbReference type="NCBIfam" id="TIGR04282">
    <property type="entry name" value="glyco_like_cofC"/>
    <property type="match status" value="1"/>
</dbReference>
<dbReference type="RefSeq" id="WP_100277718.1">
    <property type="nucleotide sequence ID" value="NZ_CP018799.1"/>
</dbReference>
<dbReference type="OrthoDB" id="9798250at2"/>
<dbReference type="InterPro" id="IPR029044">
    <property type="entry name" value="Nucleotide-diphossugar_trans"/>
</dbReference>
<evidence type="ECO:0000313" key="2">
    <source>
        <dbReference type="Proteomes" id="UP000231701"/>
    </source>
</evidence>
<accession>A0A2K8L0Y6</accession>
<dbReference type="Pfam" id="PF09837">
    <property type="entry name" value="DUF2064"/>
    <property type="match status" value="1"/>
</dbReference>
<sequence>MRLHVIIMCKAPIPGAVKTRLIGRYSPHEAACLHSKMATAVIQRALRLFDAVFIAADDPGHSFFSGFNAPTLRQGEGDLGSRMNRLMLSAFDDGAEAVMFLGTDSPHMKERRLLEAAGLLHEYEVVLGPVEDGGYDLIALVSPQPVFSNISWSTERVTEETVDNIRGLNLSYAMLDKGFDIDHEEDLERAGWGGA</sequence>
<dbReference type="InterPro" id="IPR018641">
    <property type="entry name" value="Trfase_1_rSAM/seldom-assoc"/>
</dbReference>
<protein>
    <recommendedName>
        <fullName evidence="3">Glycosyltransferase</fullName>
    </recommendedName>
</protein>
<reference evidence="1 2" key="1">
    <citation type="submission" date="2016-12" db="EMBL/GenBank/DDBJ databases">
        <title>Isolation and genomic insights into novel planktonic Zetaproteobacteria from stratified waters of the Chesapeake Bay.</title>
        <authorList>
            <person name="McAllister S.M."/>
            <person name="Kato S."/>
            <person name="Chan C.S."/>
            <person name="Chiu B.K."/>
            <person name="Field E.K."/>
        </authorList>
    </citation>
    <scope>NUCLEOTIDE SEQUENCE [LARGE SCALE GENOMIC DNA]</scope>
    <source>
        <strain evidence="1 2">CP-5</strain>
    </source>
</reference>
<dbReference type="EMBL" id="CP018799">
    <property type="protein sequence ID" value="ATX79879.1"/>
    <property type="molecule type" value="Genomic_DNA"/>
</dbReference>
<dbReference type="Gene3D" id="3.90.550.10">
    <property type="entry name" value="Spore Coat Polysaccharide Biosynthesis Protein SpsA, Chain A"/>
    <property type="match status" value="1"/>
</dbReference>
<evidence type="ECO:0008006" key="3">
    <source>
        <dbReference type="Google" id="ProtNLM"/>
    </source>
</evidence>
<keyword evidence="2" id="KW-1185">Reference proteome</keyword>
<dbReference type="PANTHER" id="PTHR36529:SF1">
    <property type="entry name" value="GLYCOSYLTRANSFERASE"/>
    <property type="match status" value="1"/>
</dbReference>
<dbReference type="SUPFAM" id="SSF53448">
    <property type="entry name" value="Nucleotide-diphospho-sugar transferases"/>
    <property type="match status" value="1"/>
</dbReference>
<gene>
    <name evidence="1" type="ORF">Ga0123461_1465</name>
</gene>
<dbReference type="KEGG" id="maes:Ga0123461_1465"/>
<dbReference type="Proteomes" id="UP000231701">
    <property type="component" value="Chromosome"/>
</dbReference>
<name>A0A2K8L0Y6_MARES</name>